<protein>
    <submittedName>
        <fullName evidence="2">Uncharacterized protein</fullName>
    </submittedName>
</protein>
<feature type="transmembrane region" description="Helical" evidence="1">
    <location>
        <begin position="63"/>
        <end position="83"/>
    </location>
</feature>
<dbReference type="RefSeq" id="WP_004886791.1">
    <property type="nucleotide sequence ID" value="NZ_KB849570.1"/>
</dbReference>
<feature type="transmembrane region" description="Helical" evidence="1">
    <location>
        <begin position="23"/>
        <end position="43"/>
    </location>
</feature>
<gene>
    <name evidence="2" type="ORF">F958_02317</name>
</gene>
<evidence type="ECO:0000256" key="1">
    <source>
        <dbReference type="SAM" id="Phobius"/>
    </source>
</evidence>
<reference evidence="2 3" key="1">
    <citation type="submission" date="2013-02" db="EMBL/GenBank/DDBJ databases">
        <title>The Genome Sequence of Acinetobacter nosocomialis NIPH 386.</title>
        <authorList>
            <consortium name="The Broad Institute Genome Sequencing Platform"/>
            <consortium name="The Broad Institute Genome Sequencing Center for Infectious Disease"/>
            <person name="Cerqueira G."/>
            <person name="Feldgarden M."/>
            <person name="Courvalin P."/>
            <person name="Perichon B."/>
            <person name="Grillot-Courvalin C."/>
            <person name="Clermont D."/>
            <person name="Rocha E."/>
            <person name="Yoon E.-J."/>
            <person name="Nemec A."/>
            <person name="Walker B."/>
            <person name="Young S.K."/>
            <person name="Zeng Q."/>
            <person name="Gargeya S."/>
            <person name="Fitzgerald M."/>
            <person name="Haas B."/>
            <person name="Abouelleil A."/>
            <person name="Alvarado L."/>
            <person name="Arachchi H.M."/>
            <person name="Berlin A.M."/>
            <person name="Chapman S.B."/>
            <person name="Dewar J."/>
            <person name="Goldberg J."/>
            <person name="Griggs A."/>
            <person name="Gujja S."/>
            <person name="Hansen M."/>
            <person name="Howarth C."/>
            <person name="Imamovic A."/>
            <person name="Larimer J."/>
            <person name="McCowan C."/>
            <person name="Murphy C."/>
            <person name="Neiman D."/>
            <person name="Pearson M."/>
            <person name="Priest M."/>
            <person name="Roberts A."/>
            <person name="Saif S."/>
            <person name="Shea T."/>
            <person name="Sisk P."/>
            <person name="Sykes S."/>
            <person name="Wortman J."/>
            <person name="Nusbaum C."/>
            <person name="Birren B."/>
        </authorList>
    </citation>
    <scope>NUCLEOTIDE SEQUENCE [LARGE SCALE GENOMIC DNA]</scope>
    <source>
        <strain evidence="2 3">NIPH 386</strain>
    </source>
</reference>
<feature type="transmembrane region" description="Helical" evidence="1">
    <location>
        <begin position="104"/>
        <end position="121"/>
    </location>
</feature>
<keyword evidence="1" id="KW-1133">Transmembrane helix</keyword>
<organism evidence="2 3">
    <name type="scientific">Acinetobacter nosocomialis NIPH 386</name>
    <dbReference type="NCBI Taxonomy" id="1217985"/>
    <lineage>
        <taxon>Bacteria</taxon>
        <taxon>Pseudomonadati</taxon>
        <taxon>Pseudomonadota</taxon>
        <taxon>Gammaproteobacteria</taxon>
        <taxon>Moraxellales</taxon>
        <taxon>Moraxellaceae</taxon>
        <taxon>Acinetobacter</taxon>
        <taxon>Acinetobacter calcoaceticus/baumannii complex</taxon>
    </lineage>
</organism>
<dbReference type="EMBL" id="APPP01000014">
    <property type="protein sequence ID" value="ENV39290.1"/>
    <property type="molecule type" value="Genomic_DNA"/>
</dbReference>
<comment type="caution">
    <text evidence="2">The sequence shown here is derived from an EMBL/GenBank/DDBJ whole genome shotgun (WGS) entry which is preliminary data.</text>
</comment>
<evidence type="ECO:0000313" key="3">
    <source>
        <dbReference type="Proteomes" id="UP000013028"/>
    </source>
</evidence>
<feature type="transmembrane region" description="Helical" evidence="1">
    <location>
        <begin position="191"/>
        <end position="209"/>
    </location>
</feature>
<keyword evidence="1" id="KW-0472">Membrane</keyword>
<accession>A0AAV3II22</accession>
<dbReference type="AlphaFoldDB" id="A0AAV3II22"/>
<feature type="transmembrane region" description="Helical" evidence="1">
    <location>
        <begin position="133"/>
        <end position="162"/>
    </location>
</feature>
<sequence>MFSLEPQKKIAFWKELDFYKEHWSMIIFIPAFLGGIFQIFKLYSIDPSFIRFFSVEQVIPDGLFISFIILTGFLCYFLFHNLYKFNFKLEFGWNIKNVFLNIKDRLALLIFLGVLLFYIYISEPIFNEPTPFILLTIQLVFEILALFCIVEIIFVITLLFILKNSKDKQNPTDEERKIAINRLFNTHNSEIVIPLILLPLVIIFSLYFIQKISTIYSKVNTLPPTKNEQIFLTKTKKALNLNNDISIEYYNGKYIFLKITEEKGKEKLLILKGESYINLIDKDDK</sequence>
<dbReference type="Proteomes" id="UP000013028">
    <property type="component" value="Unassembled WGS sequence"/>
</dbReference>
<proteinExistence type="predicted"/>
<keyword evidence="1" id="KW-0812">Transmembrane</keyword>
<name>A0AAV3II22_ACINO</name>
<evidence type="ECO:0000313" key="2">
    <source>
        <dbReference type="EMBL" id="ENV39290.1"/>
    </source>
</evidence>